<reference evidence="1" key="1">
    <citation type="submission" date="2021-05" db="EMBL/GenBank/DDBJ databases">
        <authorList>
            <person name="Alioto T."/>
            <person name="Alioto T."/>
            <person name="Gomez Garrido J."/>
        </authorList>
    </citation>
    <scope>NUCLEOTIDE SEQUENCE</scope>
</reference>
<organism evidence="1">
    <name type="scientific">Culex pipiens</name>
    <name type="common">House mosquito</name>
    <dbReference type="NCBI Taxonomy" id="7175"/>
    <lineage>
        <taxon>Eukaryota</taxon>
        <taxon>Metazoa</taxon>
        <taxon>Ecdysozoa</taxon>
        <taxon>Arthropoda</taxon>
        <taxon>Hexapoda</taxon>
        <taxon>Insecta</taxon>
        <taxon>Pterygota</taxon>
        <taxon>Neoptera</taxon>
        <taxon>Endopterygota</taxon>
        <taxon>Diptera</taxon>
        <taxon>Nematocera</taxon>
        <taxon>Culicoidea</taxon>
        <taxon>Culicidae</taxon>
        <taxon>Culicinae</taxon>
        <taxon>Culicini</taxon>
        <taxon>Culex</taxon>
        <taxon>Culex</taxon>
    </lineage>
</organism>
<accession>A0A8D8BUP7</accession>
<dbReference type="AlphaFoldDB" id="A0A8D8BUP7"/>
<dbReference type="EMBL" id="HBUE01092002">
    <property type="protein sequence ID" value="CAG6482011.1"/>
    <property type="molecule type" value="Transcribed_RNA"/>
</dbReference>
<evidence type="ECO:0000313" key="1">
    <source>
        <dbReference type="EMBL" id="CAG6482011.1"/>
    </source>
</evidence>
<protein>
    <submittedName>
        <fullName evidence="1">(northern house mosquito) hypothetical protein</fullName>
    </submittedName>
</protein>
<sequence>MRSCSSWFEMFSVKCEPTTPPPHLLSLLGPYTLQPSFDLTAMGSLGWPMRDSWGANKCRLSNPKSNLGLPRLSSTLRSPRCLNCFVRLDILNDGVGSFSSVTVRNAS</sequence>
<name>A0A8D8BUP7_CULPI</name>
<proteinExistence type="predicted"/>